<dbReference type="FunCoup" id="A0A6L2PZK1">
    <property type="interactions" value="4"/>
</dbReference>
<dbReference type="Pfam" id="PF07707">
    <property type="entry name" value="BACK"/>
    <property type="match status" value="1"/>
</dbReference>
<protein>
    <recommendedName>
        <fullName evidence="2">BTB domain-containing protein</fullName>
    </recommendedName>
</protein>
<dbReference type="InterPro" id="IPR000210">
    <property type="entry name" value="BTB/POZ_dom"/>
</dbReference>
<dbReference type="GO" id="GO:0005829">
    <property type="term" value="C:cytosol"/>
    <property type="evidence" value="ECO:0007669"/>
    <property type="project" value="TreeGrafter"/>
</dbReference>
<evidence type="ECO:0000256" key="1">
    <source>
        <dbReference type="SAM" id="MobiDB-lite"/>
    </source>
</evidence>
<keyword evidence="4" id="KW-1185">Reference proteome</keyword>
<proteinExistence type="predicted"/>
<accession>A0A6L2PZK1</accession>
<feature type="compositionally biased region" description="Basic residues" evidence="1">
    <location>
        <begin position="369"/>
        <end position="382"/>
    </location>
</feature>
<dbReference type="InterPro" id="IPR011333">
    <property type="entry name" value="SKP1/BTB/POZ_sf"/>
</dbReference>
<sequence>WDSLFDSEAGSDVVFIVGPEQWRFPGNRAVLADANSVFRAMLHGPLASVETTIPIEDVDGRAFDNLLRYLYKEAVQLQSVPTALHTLYAAFKYQCGGLVKMCVLYLDSKLDSSSVLEVYRHLRVYCDSTLSPQTAIQDDHCSSQQPSLSLSAPTLEHTFYRDHIPTITDGGCYFLPTNSEAITDALLYCNALKHNCLQYIDLHTKEVLEQEELEELDCEGLRLIALRETLTVPLESVLFDALVRWCNCECKRRRLELSAENKRAVLGEDTLYAVRYLLMSSEEFLAGPVQSGLLNPSEISEFLGYILHHPVPENPRLAKVIRQMQTPRSGPQGRPVPLSQRSNLEISDITMSQSDGSQSGNMRLWGGKKCGKKDAKKQKKEKSKSISPERVGLEGQKRSFCSRFVEYFFSALSCLFD</sequence>
<dbReference type="GO" id="GO:0022008">
    <property type="term" value="P:neurogenesis"/>
    <property type="evidence" value="ECO:0007669"/>
    <property type="project" value="TreeGrafter"/>
</dbReference>
<feature type="compositionally biased region" description="Polar residues" evidence="1">
    <location>
        <begin position="348"/>
        <end position="361"/>
    </location>
</feature>
<feature type="domain" description="BTB" evidence="2">
    <location>
        <begin position="11"/>
        <end position="79"/>
    </location>
</feature>
<dbReference type="SMART" id="SM00875">
    <property type="entry name" value="BACK"/>
    <property type="match status" value="1"/>
</dbReference>
<dbReference type="PANTHER" id="PTHR45774">
    <property type="entry name" value="BTB/POZ DOMAIN-CONTAINING"/>
    <property type="match status" value="1"/>
</dbReference>
<reference evidence="4" key="1">
    <citation type="submission" date="2020-01" db="EMBL/GenBank/DDBJ databases">
        <title>Draft genome sequence of the Termite Coptotermes fromosanus.</title>
        <authorList>
            <person name="Itakura S."/>
            <person name="Yosikawa Y."/>
            <person name="Umezawa K."/>
        </authorList>
    </citation>
    <scope>NUCLEOTIDE SEQUENCE [LARGE SCALE GENOMIC DNA]</scope>
</reference>
<evidence type="ECO:0000313" key="3">
    <source>
        <dbReference type="EMBL" id="GFG37986.1"/>
    </source>
</evidence>
<feature type="region of interest" description="Disordered" evidence="1">
    <location>
        <begin position="348"/>
        <end position="390"/>
    </location>
</feature>
<dbReference type="OrthoDB" id="6335872at2759"/>
<dbReference type="EMBL" id="BLKM01000738">
    <property type="protein sequence ID" value="GFG37986.1"/>
    <property type="molecule type" value="Genomic_DNA"/>
</dbReference>
<dbReference type="InParanoid" id="A0A6L2PZK1"/>
<comment type="caution">
    <text evidence="3">The sequence shown here is derived from an EMBL/GenBank/DDBJ whole genome shotgun (WGS) entry which is preliminary data.</text>
</comment>
<dbReference type="SMART" id="SM00225">
    <property type="entry name" value="BTB"/>
    <property type="match status" value="1"/>
</dbReference>
<dbReference type="Gene3D" id="3.30.710.10">
    <property type="entry name" value="Potassium Channel Kv1.1, Chain A"/>
    <property type="match status" value="1"/>
</dbReference>
<gene>
    <name evidence="3" type="ORF">Cfor_02869</name>
</gene>
<dbReference type="Pfam" id="PF00651">
    <property type="entry name" value="BTB"/>
    <property type="match status" value="1"/>
</dbReference>
<name>A0A6L2PZK1_COPFO</name>
<dbReference type="Gene3D" id="1.25.40.420">
    <property type="match status" value="1"/>
</dbReference>
<dbReference type="PROSITE" id="PS50097">
    <property type="entry name" value="BTB"/>
    <property type="match status" value="1"/>
</dbReference>
<evidence type="ECO:0000313" key="4">
    <source>
        <dbReference type="Proteomes" id="UP000502823"/>
    </source>
</evidence>
<dbReference type="PANTHER" id="PTHR45774:SF4">
    <property type="entry name" value="AXUNDEAD, ISOFORM F"/>
    <property type="match status" value="1"/>
</dbReference>
<dbReference type="InterPro" id="IPR011705">
    <property type="entry name" value="BACK"/>
</dbReference>
<dbReference type="SUPFAM" id="SSF54695">
    <property type="entry name" value="POZ domain"/>
    <property type="match status" value="1"/>
</dbReference>
<dbReference type="Proteomes" id="UP000502823">
    <property type="component" value="Unassembled WGS sequence"/>
</dbReference>
<dbReference type="AlphaFoldDB" id="A0A6L2PZK1"/>
<feature type="non-terminal residue" evidence="3">
    <location>
        <position position="1"/>
    </location>
</feature>
<organism evidence="3 4">
    <name type="scientific">Coptotermes formosanus</name>
    <name type="common">Formosan subterranean termite</name>
    <dbReference type="NCBI Taxonomy" id="36987"/>
    <lineage>
        <taxon>Eukaryota</taxon>
        <taxon>Metazoa</taxon>
        <taxon>Ecdysozoa</taxon>
        <taxon>Arthropoda</taxon>
        <taxon>Hexapoda</taxon>
        <taxon>Insecta</taxon>
        <taxon>Pterygota</taxon>
        <taxon>Neoptera</taxon>
        <taxon>Polyneoptera</taxon>
        <taxon>Dictyoptera</taxon>
        <taxon>Blattodea</taxon>
        <taxon>Blattoidea</taxon>
        <taxon>Termitoidae</taxon>
        <taxon>Rhinotermitidae</taxon>
        <taxon>Coptotermes</taxon>
    </lineage>
</organism>
<evidence type="ECO:0000259" key="2">
    <source>
        <dbReference type="PROSITE" id="PS50097"/>
    </source>
</evidence>